<protein>
    <recommendedName>
        <fullName evidence="3">Protein kinase domain-containing protein</fullName>
    </recommendedName>
</protein>
<name>A0AAW0E0Z0_9AGAR</name>
<accession>A0AAW0E0Z0</accession>
<keyword evidence="2" id="KW-1185">Reference proteome</keyword>
<evidence type="ECO:0000313" key="2">
    <source>
        <dbReference type="Proteomes" id="UP001362999"/>
    </source>
</evidence>
<dbReference type="AlphaFoldDB" id="A0AAW0E0Z0"/>
<dbReference type="EMBL" id="JAWWNJ010000004">
    <property type="protein sequence ID" value="KAK7057836.1"/>
    <property type="molecule type" value="Genomic_DNA"/>
</dbReference>
<reference evidence="1 2" key="1">
    <citation type="journal article" date="2024" name="J Genomics">
        <title>Draft genome sequencing and assembly of Favolaschia claudopus CIRM-BRFM 2984 isolated from oak limbs.</title>
        <authorList>
            <person name="Navarro D."/>
            <person name="Drula E."/>
            <person name="Chaduli D."/>
            <person name="Cazenave R."/>
            <person name="Ahrendt S."/>
            <person name="Wang J."/>
            <person name="Lipzen A."/>
            <person name="Daum C."/>
            <person name="Barry K."/>
            <person name="Grigoriev I.V."/>
            <person name="Favel A."/>
            <person name="Rosso M.N."/>
            <person name="Martin F."/>
        </authorList>
    </citation>
    <scope>NUCLEOTIDE SEQUENCE [LARGE SCALE GENOMIC DNA]</scope>
    <source>
        <strain evidence="1 2">CIRM-BRFM 2984</strain>
    </source>
</reference>
<dbReference type="Proteomes" id="UP001362999">
    <property type="component" value="Unassembled WGS sequence"/>
</dbReference>
<comment type="caution">
    <text evidence="1">The sequence shown here is derived from an EMBL/GenBank/DDBJ whole genome shotgun (WGS) entry which is preliminary data.</text>
</comment>
<organism evidence="1 2">
    <name type="scientific">Favolaschia claudopus</name>
    <dbReference type="NCBI Taxonomy" id="2862362"/>
    <lineage>
        <taxon>Eukaryota</taxon>
        <taxon>Fungi</taxon>
        <taxon>Dikarya</taxon>
        <taxon>Basidiomycota</taxon>
        <taxon>Agaricomycotina</taxon>
        <taxon>Agaricomycetes</taxon>
        <taxon>Agaricomycetidae</taxon>
        <taxon>Agaricales</taxon>
        <taxon>Marasmiineae</taxon>
        <taxon>Mycenaceae</taxon>
        <taxon>Favolaschia</taxon>
    </lineage>
</organism>
<gene>
    <name evidence="1" type="ORF">R3P38DRAFT_3169340</name>
</gene>
<sequence>MSFEDPEFPILDDDDDVYPEMVSPETSSFFANSHNFTIKGGHFAIHNHISAEQGAPRGRPKAFREIDWCDIFLEDNLDVVRARVAASGRCSVLRNVYSAKIEGQQNPVKTVVIYEGDGAKQTWYEDISKYLRVRHPRVLQLFGLSYSAGMYAAIFHRQGNVCCVSENLCLIHQVDLVPIECIAERYRHEPITGIYFFNFLIQEYDYHAAELARMLQVEKLTTCDDCSLWLNTAGQLCIELGRCKQFLRLVAYSANCASNYRQPLLVASTELIPAQQFLDVIENLTLEGFYKNLPAEPRFYLTLEQGTSAKVRPGTVIGLRLPLHESLTVKEIQLSLLDKYTSGDVKEVAFLHEGCSLTLSIGGQGSMMQNGWIRAKIPRYIGTRIARSIQTHLRTYVHSARALLASQAAYISNHTQNYSPLNFYFMVTFISVGFTLMPTQERTRLGGRVSLFLPPAKDYLSSDGTRLQYSNQAPYWSFHPSGDSPLAPEEAATLGLPLVETKILIIGIYYSPQFYESIAQFYRHQGFDPTSQDVAREMRYPLYHLVDDETDPVQPSPRLWFNSVSVVKVYPDITS</sequence>
<evidence type="ECO:0008006" key="3">
    <source>
        <dbReference type="Google" id="ProtNLM"/>
    </source>
</evidence>
<proteinExistence type="predicted"/>
<evidence type="ECO:0000313" key="1">
    <source>
        <dbReference type="EMBL" id="KAK7057836.1"/>
    </source>
</evidence>